<evidence type="ECO:0000256" key="4">
    <source>
        <dbReference type="ARBA" id="ARBA00023125"/>
    </source>
</evidence>
<keyword evidence="2" id="KW-0547">Nucleotide-binding</keyword>
<proteinExistence type="inferred from homology"/>
<comment type="catalytic activity">
    <reaction evidence="6">
        <text>Couples ATP hydrolysis with the unwinding of duplex DNA by translocating in the 3'-5' direction.</text>
        <dbReference type="EC" id="5.6.2.4"/>
    </reaction>
</comment>
<keyword evidence="5" id="KW-0413">Isomerase</keyword>
<keyword evidence="3" id="KW-0067">ATP-binding</keyword>
<evidence type="ECO:0000256" key="7">
    <source>
        <dbReference type="ARBA" id="ARBA00034808"/>
    </source>
</evidence>
<keyword evidence="10" id="KW-0378">Hydrolase</keyword>
<name>A0ABP1GUF3_9EUKA</name>
<gene>
    <name evidence="10" type="ORF">HINF_LOCUS4861</name>
</gene>
<protein>
    <recommendedName>
        <fullName evidence="7">DNA 3'-5' helicase</fullName>
        <ecNumber evidence="7">5.6.2.4</ecNumber>
    </recommendedName>
</protein>
<keyword evidence="11" id="KW-1185">Reference proteome</keyword>
<dbReference type="Proteomes" id="UP001642409">
    <property type="component" value="Unassembled WGS sequence"/>
</dbReference>
<dbReference type="EMBL" id="CAXDID020000009">
    <property type="protein sequence ID" value="CAL5978598.1"/>
    <property type="molecule type" value="Genomic_DNA"/>
</dbReference>
<dbReference type="SUPFAM" id="SSF52540">
    <property type="entry name" value="P-loop containing nucleoside triphosphate hydrolases"/>
    <property type="match status" value="1"/>
</dbReference>
<evidence type="ECO:0000256" key="2">
    <source>
        <dbReference type="ARBA" id="ARBA00022741"/>
    </source>
</evidence>
<evidence type="ECO:0000256" key="5">
    <source>
        <dbReference type="ARBA" id="ARBA00023235"/>
    </source>
</evidence>
<evidence type="ECO:0000256" key="3">
    <source>
        <dbReference type="ARBA" id="ARBA00022840"/>
    </source>
</evidence>
<dbReference type="Pfam" id="PF00271">
    <property type="entry name" value="Helicase_C"/>
    <property type="match status" value="1"/>
</dbReference>
<evidence type="ECO:0000256" key="6">
    <source>
        <dbReference type="ARBA" id="ARBA00034617"/>
    </source>
</evidence>
<sequence>MLDRIPEQKSQSSFTYFDQMESARKILNIQALRRHQLIVVDNVLQYKNQLISIATSGGKSLIYTLPTIILNKISIVITPTIALRNDQVQQLEKINVQSYQLSSTGSGSIQPHQMLTINSRSVVFVTPEKLNSEETISILKQLVKLNKIALFAIDECHLMVDWQDFRKDFSSIPQIFNECRNEVTNSKQPPVLALTASVSPDDTEIIQEMFSQCGIIMESLVFDVYRPNLNINIIKTNFDKQCKSNEIKNILIQTAIKQQKDNQILSYEPRKTIIYWRSKQNNEEMKSYLKQCKIDCVVYHSQVCDKEQNIKLFTSNRCQVIAATIAFGMGINIPDVRQVINADIPSSINEFLQKIGRSGRDQVESWAIQLFSLSEIHFTMKLFLRGKTNCEFDEKRKQARIMGLIQLWEVELLFLVYYVSNYILKYFATSNADDKFQQTISSWRLFMNYSLTQDGQKYDFDRIRSQSTIQSQYLIFQKVKIEIATCNKRRARTKINAVEDVQGRPTNSLNKLRQIQSVCILFISGSNGGIHKILYQSELVISLVQDVPVQFLRFSQQSSFMKDFISKIYGCQAGLEKGIRGSNDWCTDAICNLQLVAQSLNLQGTSVFIFNWVNLNDFRYFLITKNNGGLFLSISTGSSR</sequence>
<evidence type="ECO:0000259" key="9">
    <source>
        <dbReference type="PROSITE" id="PS51194"/>
    </source>
</evidence>
<feature type="domain" description="Helicase ATP-binding" evidence="8">
    <location>
        <begin position="40"/>
        <end position="216"/>
    </location>
</feature>
<dbReference type="PROSITE" id="PS51192">
    <property type="entry name" value="HELICASE_ATP_BIND_1"/>
    <property type="match status" value="1"/>
</dbReference>
<dbReference type="EC" id="5.6.2.4" evidence="7"/>
<dbReference type="InterPro" id="IPR001650">
    <property type="entry name" value="Helicase_C-like"/>
</dbReference>
<dbReference type="SMART" id="SM00490">
    <property type="entry name" value="HELICc"/>
    <property type="match status" value="1"/>
</dbReference>
<evidence type="ECO:0000313" key="11">
    <source>
        <dbReference type="Proteomes" id="UP001642409"/>
    </source>
</evidence>
<dbReference type="PROSITE" id="PS51194">
    <property type="entry name" value="HELICASE_CTER"/>
    <property type="match status" value="1"/>
</dbReference>
<dbReference type="InterPro" id="IPR027417">
    <property type="entry name" value="P-loop_NTPase"/>
</dbReference>
<organism evidence="10 11">
    <name type="scientific">Hexamita inflata</name>
    <dbReference type="NCBI Taxonomy" id="28002"/>
    <lineage>
        <taxon>Eukaryota</taxon>
        <taxon>Metamonada</taxon>
        <taxon>Diplomonadida</taxon>
        <taxon>Hexamitidae</taxon>
        <taxon>Hexamitinae</taxon>
        <taxon>Hexamita</taxon>
    </lineage>
</organism>
<dbReference type="InterPro" id="IPR011545">
    <property type="entry name" value="DEAD/DEAH_box_helicase_dom"/>
</dbReference>
<dbReference type="Gene3D" id="3.40.50.300">
    <property type="entry name" value="P-loop containing nucleotide triphosphate hydrolases"/>
    <property type="match status" value="2"/>
</dbReference>
<keyword evidence="4" id="KW-0238">DNA-binding</keyword>
<dbReference type="Pfam" id="PF00270">
    <property type="entry name" value="DEAD"/>
    <property type="match status" value="1"/>
</dbReference>
<feature type="domain" description="Helicase C-terminal" evidence="9">
    <location>
        <begin position="250"/>
        <end position="403"/>
    </location>
</feature>
<dbReference type="GO" id="GO:0004386">
    <property type="term" value="F:helicase activity"/>
    <property type="evidence" value="ECO:0007669"/>
    <property type="project" value="UniProtKB-KW"/>
</dbReference>
<evidence type="ECO:0000313" key="10">
    <source>
        <dbReference type="EMBL" id="CAL5978598.1"/>
    </source>
</evidence>
<comment type="similarity">
    <text evidence="1">Belongs to the helicase family. RecQ subfamily.</text>
</comment>
<dbReference type="SMART" id="SM00487">
    <property type="entry name" value="DEXDc"/>
    <property type="match status" value="1"/>
</dbReference>
<dbReference type="PANTHER" id="PTHR13710:SF105">
    <property type="entry name" value="ATP-DEPENDENT DNA HELICASE Q1"/>
    <property type="match status" value="1"/>
</dbReference>
<reference evidence="10 11" key="1">
    <citation type="submission" date="2024-07" db="EMBL/GenBank/DDBJ databases">
        <authorList>
            <person name="Akdeniz Z."/>
        </authorList>
    </citation>
    <scope>NUCLEOTIDE SEQUENCE [LARGE SCALE GENOMIC DNA]</scope>
</reference>
<evidence type="ECO:0000256" key="1">
    <source>
        <dbReference type="ARBA" id="ARBA00005446"/>
    </source>
</evidence>
<accession>A0ABP1GUF3</accession>
<evidence type="ECO:0000259" key="8">
    <source>
        <dbReference type="PROSITE" id="PS51192"/>
    </source>
</evidence>
<dbReference type="PANTHER" id="PTHR13710">
    <property type="entry name" value="DNA HELICASE RECQ FAMILY MEMBER"/>
    <property type="match status" value="1"/>
</dbReference>
<dbReference type="InterPro" id="IPR014001">
    <property type="entry name" value="Helicase_ATP-bd"/>
</dbReference>
<comment type="caution">
    <text evidence="10">The sequence shown here is derived from an EMBL/GenBank/DDBJ whole genome shotgun (WGS) entry which is preliminary data.</text>
</comment>
<keyword evidence="10" id="KW-0347">Helicase</keyword>